<organism evidence="1 2">
    <name type="scientific">Phyllostomus discolor</name>
    <name type="common">pale spear-nosed bat</name>
    <dbReference type="NCBI Taxonomy" id="89673"/>
    <lineage>
        <taxon>Eukaryota</taxon>
        <taxon>Metazoa</taxon>
        <taxon>Chordata</taxon>
        <taxon>Craniata</taxon>
        <taxon>Vertebrata</taxon>
        <taxon>Euteleostomi</taxon>
        <taxon>Mammalia</taxon>
        <taxon>Eutheria</taxon>
        <taxon>Laurasiatheria</taxon>
        <taxon>Chiroptera</taxon>
        <taxon>Yangochiroptera</taxon>
        <taxon>Phyllostomidae</taxon>
        <taxon>Phyllostominae</taxon>
        <taxon>Phyllostomus</taxon>
    </lineage>
</organism>
<comment type="caution">
    <text evidence="1">The sequence shown here is derived from an EMBL/GenBank/DDBJ whole genome shotgun (WGS) entry which is preliminary data.</text>
</comment>
<protein>
    <submittedName>
        <fullName evidence="1">Uncharacterized protein</fullName>
    </submittedName>
</protein>
<dbReference type="Proteomes" id="UP000664940">
    <property type="component" value="Unassembled WGS sequence"/>
</dbReference>
<evidence type="ECO:0000313" key="1">
    <source>
        <dbReference type="EMBL" id="KAF6114661.1"/>
    </source>
</evidence>
<gene>
    <name evidence="1" type="ORF">HJG60_010616</name>
</gene>
<evidence type="ECO:0000313" key="2">
    <source>
        <dbReference type="Proteomes" id="UP000664940"/>
    </source>
</evidence>
<proteinExistence type="predicted"/>
<dbReference type="EMBL" id="JABVXQ010000004">
    <property type="protein sequence ID" value="KAF6114661.1"/>
    <property type="molecule type" value="Genomic_DNA"/>
</dbReference>
<sequence>MGGPCHFPLFVSRPAVLKRVSVNLLGQERSRIRVLGGWVHWGANGQDASLCHSRQPLPSGLDTWVDPDSAAYDPEHVTYSHCSSISPSINGNNDNATPGVFFKEFNELISVKYFEQCVSP</sequence>
<name>A0A834ARN7_9CHIR</name>
<accession>A0A834ARN7</accession>
<dbReference type="AlphaFoldDB" id="A0A834ARN7"/>
<reference evidence="1 2" key="1">
    <citation type="journal article" date="2020" name="Nature">
        <title>Six reference-quality genomes reveal evolution of bat adaptations.</title>
        <authorList>
            <person name="Jebb D."/>
            <person name="Huang Z."/>
            <person name="Pippel M."/>
            <person name="Hughes G.M."/>
            <person name="Lavrichenko K."/>
            <person name="Devanna P."/>
            <person name="Winkler S."/>
            <person name="Jermiin L.S."/>
            <person name="Skirmuntt E.C."/>
            <person name="Katzourakis A."/>
            <person name="Burkitt-Gray L."/>
            <person name="Ray D.A."/>
            <person name="Sullivan K.A.M."/>
            <person name="Roscito J.G."/>
            <person name="Kirilenko B.M."/>
            <person name="Davalos L.M."/>
            <person name="Corthals A.P."/>
            <person name="Power M.L."/>
            <person name="Jones G."/>
            <person name="Ransome R.D."/>
            <person name="Dechmann D.K.N."/>
            <person name="Locatelli A.G."/>
            <person name="Puechmaille S.J."/>
            <person name="Fedrigo O."/>
            <person name="Jarvis E.D."/>
            <person name="Hiller M."/>
            <person name="Vernes S.C."/>
            <person name="Myers E.W."/>
            <person name="Teeling E.C."/>
        </authorList>
    </citation>
    <scope>NUCLEOTIDE SEQUENCE [LARGE SCALE GENOMIC DNA]</scope>
    <source>
        <strain evidence="1">Bat1K_MPI-CBG_1</strain>
    </source>
</reference>